<dbReference type="STRING" id="203122.Sde_1347"/>
<dbReference type="Proteomes" id="UP000001947">
    <property type="component" value="Chromosome"/>
</dbReference>
<proteinExistence type="predicted"/>
<evidence type="ECO:0000313" key="1">
    <source>
        <dbReference type="EMBL" id="ABD80609.1"/>
    </source>
</evidence>
<accession>Q21L20</accession>
<name>Q21L20_SACD2</name>
<gene>
    <name evidence="1" type="ordered locus">Sde_1347</name>
</gene>
<sequence length="540" mass="61978">MEVFEFKSNTLSARLDFKYDEEGIKQFKVLLSDGIPVTSRLLVDLRDEDFIREQVPHVSGKDRQIMLERLKARTFRDAKYRYTRILGRRDDGRRDDMVLLSSLLETEQFTGWMQLFSEHNTPLVGIWSTAYLSEQIIKKLKIKDDNVLFFSRQSKSAVRETLFKKGKIFVSRQAKLERRVRKDRSAETAATIVATNVEVMQRFLVNQRILGPGEELNVYSILQDLYIEKAEMYCEGSDQLKFHFVGIRALAEKFGLSVQGDFEADTLFSFLCSKQPPHTQIYLCKDQKLPYYRFLIQQIIKVATFAGSIASVITATFLLLNSAEFNNIKRTEQAKLQRFSELYNQQYSQLEHRIADAQRIKGSVDLIYNIERETDLNPQALFPAIGGIFSDPNFSLFSIQNLQWEKHTPNEINAIVSGYSDLKTATIPDGEYFEEYEEVDYQFQPTLRISGTMVKKGEKYSDIVRATEALISRLSSIHNVSAVHVLAHPVDVRLGSKFSDEGGAKEEGARESDLSASFDFRLLLKPAEPINPEGELYGEY</sequence>
<dbReference type="EMBL" id="CP000282">
    <property type="protein sequence ID" value="ABD80609.1"/>
    <property type="molecule type" value="Genomic_DNA"/>
</dbReference>
<protein>
    <submittedName>
        <fullName evidence="1">Uncharacterized protein</fullName>
    </submittedName>
</protein>
<evidence type="ECO:0000313" key="2">
    <source>
        <dbReference type="Proteomes" id="UP000001947"/>
    </source>
</evidence>
<dbReference type="AlphaFoldDB" id="Q21L20"/>
<reference evidence="1 2" key="1">
    <citation type="journal article" date="2008" name="PLoS Genet.">
        <title>Complete genome sequence of the complex carbohydrate-degrading marine bacterium, Saccharophagus degradans strain 2-40 T.</title>
        <authorList>
            <person name="Weiner R.M."/>
            <person name="Taylor L.E.II."/>
            <person name="Henrissat B."/>
            <person name="Hauser L."/>
            <person name="Land M."/>
            <person name="Coutinho P.M."/>
            <person name="Rancurel C."/>
            <person name="Saunders E.H."/>
            <person name="Longmire A.G."/>
            <person name="Zhang H."/>
            <person name="Bayer E.A."/>
            <person name="Gilbert H.J."/>
            <person name="Larimer F."/>
            <person name="Zhulin I.B."/>
            <person name="Ekborg N.A."/>
            <person name="Lamed R."/>
            <person name="Richardson P.M."/>
            <person name="Borovok I."/>
            <person name="Hutcheson S."/>
        </authorList>
    </citation>
    <scope>NUCLEOTIDE SEQUENCE [LARGE SCALE GENOMIC DNA]</scope>
    <source>
        <strain evidence="2">2-40 / ATCC 43961 / DSM 17024</strain>
    </source>
</reference>
<keyword evidence="2" id="KW-1185">Reference proteome</keyword>
<organism evidence="1 2">
    <name type="scientific">Saccharophagus degradans (strain 2-40 / ATCC 43961 / DSM 17024)</name>
    <dbReference type="NCBI Taxonomy" id="203122"/>
    <lineage>
        <taxon>Bacteria</taxon>
        <taxon>Pseudomonadati</taxon>
        <taxon>Pseudomonadota</taxon>
        <taxon>Gammaproteobacteria</taxon>
        <taxon>Cellvibrionales</taxon>
        <taxon>Cellvibrionaceae</taxon>
        <taxon>Saccharophagus</taxon>
    </lineage>
</organism>
<dbReference type="KEGG" id="sde:Sde_1347"/>
<dbReference type="eggNOG" id="ENOG502Z8MQ">
    <property type="taxonomic scope" value="Bacteria"/>
</dbReference>
<dbReference type="HOGENOM" id="CLU_504210_0_0_6"/>